<dbReference type="InterPro" id="IPR027417">
    <property type="entry name" value="P-loop_NTPase"/>
</dbReference>
<evidence type="ECO:0000313" key="9">
    <source>
        <dbReference type="EMBL" id="MXQ86074.1"/>
    </source>
</evidence>
<dbReference type="CDD" id="cd01851">
    <property type="entry name" value="GBP"/>
    <property type="match status" value="1"/>
</dbReference>
<reference evidence="9" key="1">
    <citation type="submission" date="2019-10" db="EMBL/GenBank/DDBJ databases">
        <title>The sequence and de novo assembly of the wild yak genome.</title>
        <authorList>
            <person name="Liu Y."/>
        </authorList>
    </citation>
    <scope>NUCLEOTIDE SEQUENCE [LARGE SCALE GENOMIC DNA]</scope>
    <source>
        <strain evidence="9">WY2019</strain>
    </source>
</reference>
<comment type="similarity">
    <text evidence="6">Belongs to the TRAFAC class dynamin-like GTPase superfamily. GB1/RHD3 GTPase family.</text>
</comment>
<dbReference type="GO" id="GO:0005525">
    <property type="term" value="F:GTP binding"/>
    <property type="evidence" value="ECO:0007669"/>
    <property type="project" value="UniProtKB-KW"/>
</dbReference>
<dbReference type="AlphaFoldDB" id="A0A6B0RDP9"/>
<dbReference type="PROSITE" id="PS51715">
    <property type="entry name" value="G_GB1_RHD3"/>
    <property type="match status" value="1"/>
</dbReference>
<dbReference type="CDD" id="cd16269">
    <property type="entry name" value="GBP_C"/>
    <property type="match status" value="2"/>
</dbReference>
<keyword evidence="5" id="KW-0342">GTP-binding</keyword>
<dbReference type="PANTHER" id="PTHR10751">
    <property type="entry name" value="GUANYLATE BINDING PROTEIN"/>
    <property type="match status" value="1"/>
</dbReference>
<dbReference type="InterPro" id="IPR037684">
    <property type="entry name" value="GBP_C"/>
</dbReference>
<evidence type="ECO:0000259" key="8">
    <source>
        <dbReference type="PROSITE" id="PS51715"/>
    </source>
</evidence>
<dbReference type="Pfam" id="PF02841">
    <property type="entry name" value="GBP_C"/>
    <property type="match status" value="2"/>
</dbReference>
<evidence type="ECO:0000256" key="3">
    <source>
        <dbReference type="ARBA" id="ARBA00022801"/>
    </source>
</evidence>
<protein>
    <recommendedName>
        <fullName evidence="8">GB1/RHD3-type G domain-containing protein</fullName>
    </recommendedName>
</protein>
<evidence type="ECO:0000256" key="4">
    <source>
        <dbReference type="ARBA" id="ARBA00022859"/>
    </source>
</evidence>
<name>A0A6B0RDP9_9CETA</name>
<evidence type="ECO:0000256" key="7">
    <source>
        <dbReference type="SAM" id="Coils"/>
    </source>
</evidence>
<keyword evidence="10" id="KW-1185">Reference proteome</keyword>
<keyword evidence="2" id="KW-0547">Nucleotide-binding</keyword>
<evidence type="ECO:0000256" key="5">
    <source>
        <dbReference type="ARBA" id="ARBA00023134"/>
    </source>
</evidence>
<dbReference type="InterPro" id="IPR003191">
    <property type="entry name" value="Guanylate-bd/ATL_C"/>
</dbReference>
<keyword evidence="4" id="KW-0391">Immunity</keyword>
<dbReference type="GO" id="GO:0003924">
    <property type="term" value="F:GTPase activity"/>
    <property type="evidence" value="ECO:0007669"/>
    <property type="project" value="InterPro"/>
</dbReference>
<dbReference type="SUPFAM" id="SSF48340">
    <property type="entry name" value="Interferon-induced guanylate-binding protein 1 (GBP1), C-terminal domain"/>
    <property type="match status" value="2"/>
</dbReference>
<dbReference type="FunFam" id="1.20.1000.10:FF:000001">
    <property type="entry name" value="Guanylate binding protein 1"/>
    <property type="match status" value="1"/>
</dbReference>
<evidence type="ECO:0000256" key="6">
    <source>
        <dbReference type="PROSITE-ProRule" id="PRU01052"/>
    </source>
</evidence>
<evidence type="ECO:0000256" key="1">
    <source>
        <dbReference type="ARBA" id="ARBA00022588"/>
    </source>
</evidence>
<dbReference type="FunFam" id="3.40.50.300:FF:000422">
    <property type="entry name" value="Guanylate-binding protein 1"/>
    <property type="match status" value="1"/>
</dbReference>
<evidence type="ECO:0000256" key="2">
    <source>
        <dbReference type="ARBA" id="ARBA00022741"/>
    </source>
</evidence>
<feature type="domain" description="GB1/RHD3-type G" evidence="8">
    <location>
        <begin position="287"/>
        <end position="529"/>
    </location>
</feature>
<dbReference type="Proteomes" id="UP000322234">
    <property type="component" value="Unassembled WGS sequence"/>
</dbReference>
<organism evidence="9 10">
    <name type="scientific">Bos mutus</name>
    <name type="common">wild yak</name>
    <dbReference type="NCBI Taxonomy" id="72004"/>
    <lineage>
        <taxon>Eukaryota</taxon>
        <taxon>Metazoa</taxon>
        <taxon>Chordata</taxon>
        <taxon>Craniata</taxon>
        <taxon>Vertebrata</taxon>
        <taxon>Euteleostomi</taxon>
        <taxon>Mammalia</taxon>
        <taxon>Eutheria</taxon>
        <taxon>Laurasiatheria</taxon>
        <taxon>Artiodactyla</taxon>
        <taxon>Ruminantia</taxon>
        <taxon>Pecora</taxon>
        <taxon>Bovidae</taxon>
        <taxon>Bovinae</taxon>
        <taxon>Bos</taxon>
    </lineage>
</organism>
<dbReference type="Gene3D" id="3.40.50.300">
    <property type="entry name" value="P-loop containing nucleotide triphosphate hydrolases"/>
    <property type="match status" value="1"/>
</dbReference>
<comment type="caution">
    <text evidence="9">The sequence shown here is derived from an EMBL/GenBank/DDBJ whole genome shotgun (WGS) entry which is preliminary data.</text>
</comment>
<keyword evidence="1" id="KW-0399">Innate immunity</keyword>
<dbReference type="EMBL" id="VBQZ03000030">
    <property type="protein sequence ID" value="MXQ86074.1"/>
    <property type="molecule type" value="Genomic_DNA"/>
</dbReference>
<keyword evidence="7" id="KW-0175">Coiled coil</keyword>
<keyword evidence="3" id="KW-0378">Hydrolase</keyword>
<dbReference type="Pfam" id="PF02263">
    <property type="entry name" value="GBP"/>
    <property type="match status" value="1"/>
</dbReference>
<dbReference type="InterPro" id="IPR030386">
    <property type="entry name" value="G_GB1_RHD3_dom"/>
</dbReference>
<dbReference type="Gene3D" id="1.20.1000.10">
    <property type="entry name" value="Guanylate-binding protein, C-terminal domain"/>
    <property type="match status" value="1"/>
</dbReference>
<accession>A0A6B0RDP9</accession>
<gene>
    <name evidence="9" type="ORF">E5288_WYG002039</name>
</gene>
<dbReference type="SUPFAM" id="SSF52540">
    <property type="entry name" value="P-loop containing nucleoside triphosphate hydrolases"/>
    <property type="match status" value="1"/>
</dbReference>
<dbReference type="InterPro" id="IPR036543">
    <property type="entry name" value="Guanylate-bd_C_sf"/>
</dbReference>
<evidence type="ECO:0000313" key="10">
    <source>
        <dbReference type="Proteomes" id="UP000322234"/>
    </source>
</evidence>
<feature type="coiled-coil region" evidence="7">
    <location>
        <begin position="206"/>
        <end position="258"/>
    </location>
</feature>
<sequence length="745" mass="85107">MLELELDGNSITEDEYLESALKLIPVTTLALLENSAAVQKAADHYSEQIAQRLSLPTDTLKELLEVHAACEKEAIAVFMERSFKDENQDFQTKLVIMIKKKKDDFLLQNEEASIRYCQAELKKLSEPLMTSISEGTFFVPGGHHCYLEARNKFEENYKLIPRKGVKANQVLQSFLQSQAGVEKAILKADQALTDGDKAMAEECTKRQEAEMKQDLLTQELNDEKQKMEAQERSCKENVAQLKEKLMMERENLLREQEAVLAHKLKLSKIINKINGIVRALKILEQISQPVVVVAIAGLYQTGKSYLMNRLAGQNHGFCLGSTVQSETKGIWMWCVPHPSKENHTLVLLDTEGLGDMEKGDSKNDSWIFALAVLLSSTCIYNSMGTINHQALEQLHYVTELTELIRIKSSPISDDVEDSVEFVRFFPDFVWTVRDFMLELKFNGNPITEDEYLENALKLIPDENHQIQNSNLPRECIKKFFPRRKCFVFDRPASNRKQLLHLEEIPDNELDVNFKKQSKVFCSYIYTHAKTKTLKEGITITGKRLGTLVEAYVNAINSGSVPCLENAVTTLAQLENSAAVQKAADHYSEQMTKRLSLPTDTLQELLEVHAACEKEAIAVFMKHSFKDGKKDFQKKLLVMIKKKKEDFLLQDEEASVKYCQAELKKLSDPLMKSISEGTFSFPGGHRRYLEARNRFEENYKLIPRKGVKVQRELLNVDFQKKSDELCIEIIRLRQVTTRNENTCLLL</sequence>
<dbReference type="GO" id="GO:0045087">
    <property type="term" value="P:innate immune response"/>
    <property type="evidence" value="ECO:0007669"/>
    <property type="project" value="UniProtKB-KW"/>
</dbReference>
<proteinExistence type="inferred from homology"/>
<dbReference type="InterPro" id="IPR015894">
    <property type="entry name" value="Guanylate-bd_N"/>
</dbReference>